<keyword evidence="2" id="KW-1185">Reference proteome</keyword>
<dbReference type="EC" id="3.1.3.48" evidence="1"/>
<dbReference type="EMBL" id="LXEN01000097">
    <property type="protein sequence ID" value="OAT26935.1"/>
    <property type="molecule type" value="Genomic_DNA"/>
</dbReference>
<reference evidence="1 2" key="1">
    <citation type="submission" date="2016-04" db="EMBL/GenBank/DDBJ databases">
        <title>ATOL: Assembling a taxonomically balanced genome-scale reconstruction of the evolutionary history of the Enterobacteriaceae.</title>
        <authorList>
            <person name="Plunkett G.III."/>
            <person name="Neeno-Eckwall E.C."/>
            <person name="Glasner J.D."/>
            <person name="Perna N.T."/>
        </authorList>
    </citation>
    <scope>NUCLEOTIDE SEQUENCE [LARGE SCALE GENOMIC DNA]</scope>
    <source>
        <strain evidence="1 2">ATCC 19692</strain>
    </source>
</reference>
<protein>
    <submittedName>
        <fullName evidence="1">Protein tyrosine phosphatase</fullName>
        <ecNumber evidence="1">3.1.3.48</ecNumber>
    </submittedName>
</protein>
<organism evidence="1 2">
    <name type="scientific">Proteus myxofaciens ATCC 19692</name>
    <dbReference type="NCBI Taxonomy" id="1354337"/>
    <lineage>
        <taxon>Bacteria</taxon>
        <taxon>Pseudomonadati</taxon>
        <taxon>Pseudomonadota</taxon>
        <taxon>Gammaproteobacteria</taxon>
        <taxon>Enterobacterales</taxon>
        <taxon>Morganellaceae</taxon>
        <taxon>Proteus</taxon>
    </lineage>
</organism>
<dbReference type="SUPFAM" id="SSF52799">
    <property type="entry name" value="(Phosphotyrosine protein) phosphatases II"/>
    <property type="match status" value="1"/>
</dbReference>
<keyword evidence="1" id="KW-0378">Hydrolase</keyword>
<dbReference type="InterPro" id="IPR026893">
    <property type="entry name" value="Tyr/Ser_Pase_IphP-type"/>
</dbReference>
<comment type="caution">
    <text evidence="1">The sequence shown here is derived from an EMBL/GenBank/DDBJ whole genome shotgun (WGS) entry which is preliminary data.</text>
</comment>
<name>A0A198FQ95_9GAMM</name>
<dbReference type="Pfam" id="PF13350">
    <property type="entry name" value="Y_phosphatase3"/>
    <property type="match status" value="1"/>
</dbReference>
<dbReference type="GO" id="GO:0004725">
    <property type="term" value="F:protein tyrosine phosphatase activity"/>
    <property type="evidence" value="ECO:0007669"/>
    <property type="project" value="UniProtKB-EC"/>
</dbReference>
<sequence>MTEILSAHPSVLPLKGGINFRDLGGKTLNNGGVIKPGMLFRSGSLDRLTDNDQSLLIDINLFQIIDYRDDSEIITKPDRIWDGAHYHHAPANPLSKEVSADLENLSPELLEQFDAKAFMFKLYEQLPINNSAYKQLATLLQQPEKGGVVQHCAVGKDRTGVGSALVLFALGASFDVVMEDYLLTNETLAPYRAYLLEELAKTLNENLVEKFAYVYSVQEDFLNTAITSINQHYGNIDTWLEKDIGLDRITRDKLQNYFLE</sequence>
<evidence type="ECO:0000313" key="2">
    <source>
        <dbReference type="Proteomes" id="UP000094023"/>
    </source>
</evidence>
<dbReference type="PATRIC" id="fig|1354337.4.peg.2090"/>
<evidence type="ECO:0000313" key="1">
    <source>
        <dbReference type="EMBL" id="OAT26935.1"/>
    </source>
</evidence>
<dbReference type="STRING" id="1354337.M983_2040"/>
<dbReference type="AlphaFoldDB" id="A0A198FQ95"/>
<gene>
    <name evidence="1" type="ORF">M983_2040</name>
</gene>
<dbReference type="Gene3D" id="3.90.190.10">
    <property type="entry name" value="Protein tyrosine phosphatase superfamily"/>
    <property type="match status" value="1"/>
</dbReference>
<dbReference type="Proteomes" id="UP000094023">
    <property type="component" value="Unassembled WGS sequence"/>
</dbReference>
<dbReference type="RefSeq" id="WP_066750069.1">
    <property type="nucleotide sequence ID" value="NZ_LXEN01000097.1"/>
</dbReference>
<accession>A0A198FQ95</accession>
<dbReference type="InterPro" id="IPR029021">
    <property type="entry name" value="Prot-tyrosine_phosphatase-like"/>
</dbReference>
<dbReference type="OrthoDB" id="1188001at2"/>
<proteinExistence type="predicted"/>